<evidence type="ECO:0000256" key="2">
    <source>
        <dbReference type="ARBA" id="ARBA00023163"/>
    </source>
</evidence>
<dbReference type="InterPro" id="IPR007448">
    <property type="entry name" value="Sigma70_reg_Rsd_AlgQ"/>
</dbReference>
<dbReference type="GO" id="GO:0006355">
    <property type="term" value="P:regulation of DNA-templated transcription"/>
    <property type="evidence" value="ECO:0007669"/>
    <property type="project" value="InterPro"/>
</dbReference>
<dbReference type="NCBIfam" id="NF008723">
    <property type="entry name" value="PRK11718.1"/>
    <property type="match status" value="1"/>
</dbReference>
<dbReference type="RefSeq" id="WP_207541811.1">
    <property type="nucleotide sequence ID" value="NZ_JAFNAA010000005.1"/>
</dbReference>
<evidence type="ECO:0000313" key="4">
    <source>
        <dbReference type="EMBL" id="MBO1107742.1"/>
    </source>
</evidence>
<protein>
    <submittedName>
        <fullName evidence="4">Sigma D regulator</fullName>
    </submittedName>
</protein>
<dbReference type="PIRSF" id="PIRSF016548">
    <property type="entry name" value="Rsd_AlgQ"/>
    <property type="match status" value="1"/>
</dbReference>
<dbReference type="InterPro" id="IPR038309">
    <property type="entry name" value="Rsd/AlgQ_sf"/>
</dbReference>
<comment type="similarity">
    <text evidence="3">Belongs to the Rsd/AlgQ family.</text>
</comment>
<evidence type="ECO:0000256" key="1">
    <source>
        <dbReference type="ARBA" id="ARBA00023015"/>
    </source>
</evidence>
<dbReference type="Gene3D" id="1.20.120.1370">
    <property type="entry name" value="Regulator of RNA polymerase sigma(70) subunit, domain 4"/>
    <property type="match status" value="1"/>
</dbReference>
<dbReference type="AlphaFoldDB" id="A0A8I2B580"/>
<dbReference type="Proteomes" id="UP000664658">
    <property type="component" value="Unassembled WGS sequence"/>
</dbReference>
<evidence type="ECO:0000256" key="3">
    <source>
        <dbReference type="RuleBase" id="RU004409"/>
    </source>
</evidence>
<keyword evidence="2 3" id="KW-0804">Transcription</keyword>
<sequence length="164" mass="18541">MLTKLARDPAPTQGQAKQGQAKIIDLWLHERKALLIHYCQLAGLPPFHREKQALPTLEQITAFNARLVDYLSAGHFEIYDRIISQAEQHGAGKLNLHPSLYPRLTANTQQLLHFHDCYTDISEDDDALLDLDQNLSTLGELLEQRFALEDQLIKAVVLTTGQSF</sequence>
<name>A0A8I2B580_PLESH</name>
<accession>A0A8I2B580</accession>
<keyword evidence="1 3" id="KW-0805">Transcription regulation</keyword>
<dbReference type="EMBL" id="JAFNAA010000005">
    <property type="protein sequence ID" value="MBO1107742.1"/>
    <property type="molecule type" value="Genomic_DNA"/>
</dbReference>
<proteinExistence type="inferred from homology"/>
<reference evidence="4" key="1">
    <citation type="submission" date="2021-03" db="EMBL/GenBank/DDBJ databases">
        <title>Plesiomonas shigelloides zfcc0051, isolated from zebrafish feces.</title>
        <authorList>
            <person name="Vanderhoek Z."/>
            <person name="Gaulke C."/>
        </authorList>
    </citation>
    <scope>NUCLEOTIDE SEQUENCE</scope>
    <source>
        <strain evidence="4">Zfcc0051</strain>
    </source>
</reference>
<dbReference type="Pfam" id="PF04353">
    <property type="entry name" value="Rsd_AlgQ"/>
    <property type="match status" value="1"/>
</dbReference>
<evidence type="ECO:0000313" key="5">
    <source>
        <dbReference type="Proteomes" id="UP000664658"/>
    </source>
</evidence>
<gene>
    <name evidence="4" type="primary">rsd</name>
    <name evidence="4" type="ORF">J2R62_05815</name>
</gene>
<organism evidence="4 5">
    <name type="scientific">Plesiomonas shigelloides</name>
    <name type="common">Aeromonas shigelloides</name>
    <dbReference type="NCBI Taxonomy" id="703"/>
    <lineage>
        <taxon>Bacteria</taxon>
        <taxon>Pseudomonadati</taxon>
        <taxon>Pseudomonadota</taxon>
        <taxon>Gammaproteobacteria</taxon>
        <taxon>Enterobacterales</taxon>
        <taxon>Enterobacteriaceae</taxon>
        <taxon>Plesiomonas</taxon>
    </lineage>
</organism>
<comment type="caution">
    <text evidence="4">The sequence shown here is derived from an EMBL/GenBank/DDBJ whole genome shotgun (WGS) entry which is preliminary data.</text>
</comment>